<gene>
    <name evidence="4" type="ORF">NWFMUON74_47450</name>
</gene>
<dbReference type="PANTHER" id="PTHR13789">
    <property type="entry name" value="MONOOXYGENASE"/>
    <property type="match status" value="1"/>
</dbReference>
<dbReference type="InterPro" id="IPR050493">
    <property type="entry name" value="FAD-dep_Monooxygenase_BioMet"/>
</dbReference>
<evidence type="ECO:0000256" key="2">
    <source>
        <dbReference type="ARBA" id="ARBA00023033"/>
    </source>
</evidence>
<dbReference type="KEGG" id="nwl:NWFMUON74_47450"/>
<keyword evidence="1" id="KW-0560">Oxidoreductase</keyword>
<reference evidence="4 5" key="1">
    <citation type="submission" date="2020-08" db="EMBL/GenBank/DDBJ databases">
        <title>Genome Sequencing of Nocardia wallacei strain FMUON74 and assembly.</title>
        <authorList>
            <person name="Toyokawa M."/>
            <person name="Uesaka K."/>
        </authorList>
    </citation>
    <scope>NUCLEOTIDE SEQUENCE [LARGE SCALE GENOMIC DNA]</scope>
    <source>
        <strain evidence="4 5">FMUON74</strain>
    </source>
</reference>
<keyword evidence="2 4" id="KW-0503">Monooxygenase</keyword>
<evidence type="ECO:0000313" key="4">
    <source>
        <dbReference type="EMBL" id="BCK56973.1"/>
    </source>
</evidence>
<dbReference type="SUPFAM" id="SSF51905">
    <property type="entry name" value="FAD/NAD(P)-binding domain"/>
    <property type="match status" value="1"/>
</dbReference>
<dbReference type="PRINTS" id="PR00420">
    <property type="entry name" value="RNGMNOXGNASE"/>
</dbReference>
<dbReference type="RefSeq" id="WP_187683944.1">
    <property type="nucleotide sequence ID" value="NZ_AP023396.1"/>
</dbReference>
<organism evidence="4 5">
    <name type="scientific">Nocardia wallacei</name>
    <dbReference type="NCBI Taxonomy" id="480035"/>
    <lineage>
        <taxon>Bacteria</taxon>
        <taxon>Bacillati</taxon>
        <taxon>Actinomycetota</taxon>
        <taxon>Actinomycetes</taxon>
        <taxon>Mycobacteriales</taxon>
        <taxon>Nocardiaceae</taxon>
        <taxon>Nocardia</taxon>
    </lineage>
</organism>
<name>A0A7G1KRX6_9NOCA</name>
<evidence type="ECO:0000256" key="1">
    <source>
        <dbReference type="ARBA" id="ARBA00023002"/>
    </source>
</evidence>
<proteinExistence type="predicted"/>
<dbReference type="AlphaFoldDB" id="A0A7G1KRX6"/>
<evidence type="ECO:0000259" key="3">
    <source>
        <dbReference type="Pfam" id="PF01494"/>
    </source>
</evidence>
<dbReference type="GO" id="GO:0004497">
    <property type="term" value="F:monooxygenase activity"/>
    <property type="evidence" value="ECO:0007669"/>
    <property type="project" value="UniProtKB-KW"/>
</dbReference>
<keyword evidence="5" id="KW-1185">Reference proteome</keyword>
<dbReference type="InterPro" id="IPR036188">
    <property type="entry name" value="FAD/NAD-bd_sf"/>
</dbReference>
<dbReference type="InterPro" id="IPR002938">
    <property type="entry name" value="FAD-bd"/>
</dbReference>
<dbReference type="PANTHER" id="PTHR13789:SF309">
    <property type="entry name" value="PUTATIVE (AFU_ORTHOLOGUE AFUA_6G14510)-RELATED"/>
    <property type="match status" value="1"/>
</dbReference>
<protein>
    <submittedName>
        <fullName evidence="4">Monooxygenase</fullName>
    </submittedName>
</protein>
<dbReference type="Pfam" id="PF01494">
    <property type="entry name" value="FAD_binding_3"/>
    <property type="match status" value="1"/>
</dbReference>
<dbReference type="GO" id="GO:0071949">
    <property type="term" value="F:FAD binding"/>
    <property type="evidence" value="ECO:0007669"/>
    <property type="project" value="InterPro"/>
</dbReference>
<feature type="domain" description="FAD-binding" evidence="3">
    <location>
        <begin position="8"/>
        <end position="334"/>
    </location>
</feature>
<dbReference type="Proteomes" id="UP000516173">
    <property type="component" value="Chromosome"/>
</dbReference>
<dbReference type="Gene3D" id="3.50.50.60">
    <property type="entry name" value="FAD/NAD(P)-binding domain"/>
    <property type="match status" value="1"/>
</dbReference>
<dbReference type="GeneID" id="80349200"/>
<dbReference type="EMBL" id="AP023396">
    <property type="protein sequence ID" value="BCK56973.1"/>
    <property type="molecule type" value="Genomic_DNA"/>
</dbReference>
<sequence length="379" mass="40735">MERAGRAVVVGGGIGGSATAVALARRGWQVEVLERAVTGEGGSGLSLWPNGLRALDVLGLGERVRARAMVDTEGGIRDRSGRWLSRTDTEELARRYGAMVAMHRADLFGILRSAVPEGSLRLGVTVTGLEYHGDEVTVAHSAGVSEADLVIGADGIRSSVREALWPNVFRPRCAGYTAWRMISRPVPDLRSGGETLGRGERFGVAPLPDGRAYLFGVANARAGERAPDGEFAEVRRRFGAWPQPIPALLDAVDPEAVLRHDIYDLPSLKTFVHHRVALVGDAAHAMTPNLGQGANQALEDAVTLAALLDRHPLATALSAYDRSRRPRTRSLARRSRRLGAIAQWSWPPAALLRDTAARLTPPGVALRALAPVLNWQPPE</sequence>
<evidence type="ECO:0000313" key="5">
    <source>
        <dbReference type="Proteomes" id="UP000516173"/>
    </source>
</evidence>
<accession>A0A7G1KRX6</accession>